<dbReference type="PATRIC" id="fig|1189621.3.peg.3981"/>
<dbReference type="InterPro" id="IPR006686">
    <property type="entry name" value="MscS_channel_CS"/>
</dbReference>
<dbReference type="InterPro" id="IPR010920">
    <property type="entry name" value="LSM_dom_sf"/>
</dbReference>
<dbReference type="OrthoDB" id="9809206at2"/>
<dbReference type="PANTHER" id="PTHR30347:SF1">
    <property type="entry name" value="MECHANOSENSITIVE CHANNEL MSCK"/>
    <property type="match status" value="1"/>
</dbReference>
<dbReference type="STRING" id="1189621.A3SI_19181"/>
<dbReference type="SUPFAM" id="SSF82689">
    <property type="entry name" value="Mechanosensitive channel protein MscS (YggB), C-terminal domain"/>
    <property type="match status" value="1"/>
</dbReference>
<dbReference type="EMBL" id="AJYA01000074">
    <property type="protein sequence ID" value="EIM72838.1"/>
    <property type="molecule type" value="Genomic_DNA"/>
</dbReference>
<evidence type="ECO:0000256" key="4">
    <source>
        <dbReference type="ARBA" id="ARBA00022692"/>
    </source>
</evidence>
<dbReference type="PANTHER" id="PTHR30347">
    <property type="entry name" value="POTASSIUM CHANNEL RELATED"/>
    <property type="match status" value="1"/>
</dbReference>
<dbReference type="AlphaFoldDB" id="I5BTD6"/>
<evidence type="ECO:0000313" key="11">
    <source>
        <dbReference type="Proteomes" id="UP000005551"/>
    </source>
</evidence>
<dbReference type="InterPro" id="IPR006685">
    <property type="entry name" value="MscS_channel_2nd"/>
</dbReference>
<dbReference type="Gene3D" id="1.10.287.1260">
    <property type="match status" value="1"/>
</dbReference>
<evidence type="ECO:0000256" key="5">
    <source>
        <dbReference type="ARBA" id="ARBA00022989"/>
    </source>
</evidence>
<protein>
    <submittedName>
        <fullName evidence="10">Mechanosensitive ion channel protein MscS</fullName>
    </submittedName>
</protein>
<dbReference type="Pfam" id="PF21082">
    <property type="entry name" value="MS_channel_3rd"/>
    <property type="match status" value="1"/>
</dbReference>
<accession>I5BTD6</accession>
<comment type="subcellular location">
    <subcellularLocation>
        <location evidence="1">Cell membrane</location>
        <topology evidence="1">Multi-pass membrane protein</topology>
    </subcellularLocation>
</comment>
<dbReference type="InterPro" id="IPR052702">
    <property type="entry name" value="MscS-like_channel"/>
</dbReference>
<feature type="transmembrane region" description="Helical" evidence="7">
    <location>
        <begin position="609"/>
        <end position="631"/>
    </location>
</feature>
<dbReference type="InterPro" id="IPR049278">
    <property type="entry name" value="MS_channel_C"/>
</dbReference>
<feature type="transmembrane region" description="Helical" evidence="7">
    <location>
        <begin position="355"/>
        <end position="374"/>
    </location>
</feature>
<reference evidence="10 11" key="1">
    <citation type="submission" date="2012-05" db="EMBL/GenBank/DDBJ databases">
        <title>Genome sequence of Nitritalea halalkaliphila LW7.</title>
        <authorList>
            <person name="Jangir P.K."/>
            <person name="Singh A."/>
            <person name="Shivaji S."/>
            <person name="Sharma R."/>
        </authorList>
    </citation>
    <scope>NUCLEOTIDE SEQUENCE [LARGE SCALE GENOMIC DNA]</scope>
    <source>
        <strain evidence="10 11">LW7</strain>
    </source>
</reference>
<dbReference type="Proteomes" id="UP000005551">
    <property type="component" value="Unassembled WGS sequence"/>
</dbReference>
<dbReference type="RefSeq" id="WP_009057429.1">
    <property type="nucleotide sequence ID" value="NZ_AJYA01000074.1"/>
</dbReference>
<dbReference type="InterPro" id="IPR023408">
    <property type="entry name" value="MscS_beta-dom_sf"/>
</dbReference>
<keyword evidence="3" id="KW-1003">Cell membrane</keyword>
<evidence type="ECO:0000256" key="1">
    <source>
        <dbReference type="ARBA" id="ARBA00004651"/>
    </source>
</evidence>
<evidence type="ECO:0000256" key="7">
    <source>
        <dbReference type="SAM" id="Phobius"/>
    </source>
</evidence>
<gene>
    <name evidence="10" type="ORF">A3SI_19181</name>
</gene>
<evidence type="ECO:0000259" key="9">
    <source>
        <dbReference type="Pfam" id="PF21082"/>
    </source>
</evidence>
<keyword evidence="6 7" id="KW-0472">Membrane</keyword>
<dbReference type="SUPFAM" id="SSF50182">
    <property type="entry name" value="Sm-like ribonucleoproteins"/>
    <property type="match status" value="1"/>
</dbReference>
<dbReference type="Gene3D" id="3.30.70.100">
    <property type="match status" value="1"/>
</dbReference>
<comment type="caution">
    <text evidence="10">The sequence shown here is derived from an EMBL/GenBank/DDBJ whole genome shotgun (WGS) entry which is preliminary data.</text>
</comment>
<sequence length="817" mass="92827">MMRNTYLFFLLLGLTFFQTGGLLSAQTSAREDSIAQAAIPSLESGLRSIQEYTIRINRLNYTLRKELDTLSALEAVPELEGLLAVVSARLDSASGRVNLRYLDALGNVLVSVRNQTGEIERLVANRVQELLQVRDELAGIKKDPIFSVRISEARDVPEFKRSLDELRRRTAESERLLSKQRTLAASQQARISAISIQLEELTDRITSSQRLMERTLLRKESSYLWDANFFPDVSQLLTVLRESVYFNQFILKRFIREHSGGFVFLLLFFTGFYLLNRWSIRKITSEKDFAPLILKRAGFLGRHPFIASLLIVLPLMPFFFTNAPIVFYSVSLLLSASLSSLLVKAGNSWKAFTYWLVLLVLFLFYTISNLYWEIAYQERWHLILMGILSIFLGIKILQYTKTYPGRLPEKIPYLVYSFIALHGLALLAQILGRFSLGKLLGVAASMSFMQAVCLYIFVQLIMDIVYVQLELGKKNQKDFTSFLDFHGIQKRLKAIFAVVAGLIWFGYFLEYIALRELILSQARDFLETPREILKVTFTFGSIFLFVLVSYLSVFLANNIAYFATIKDQQQADKREKRLGSSILLIRLAVLTVGFFIAIIVSGISLDKAAIVLGALSVGIGFGLQTIVNNLASGIILAFERPIQIGDTIEVGGRIGTVKEVGVRSSKLQGYDGSEVIIPNGDMLSQHLINWTLSDKKRRVELFIGVAYGSDMDLVTRLISEQLKMEGILKEPAPKVFMQTFANSAVEFRVLFWVEHIDVWVERRDQVMRAIFRSFKEHDIEIPFPQQDIYIKKFPGLLREEISKAPQLPGDPEKEKGS</sequence>
<feature type="transmembrane region" description="Helical" evidence="7">
    <location>
        <begin position="443"/>
        <end position="467"/>
    </location>
</feature>
<feature type="transmembrane region" description="Helical" evidence="7">
    <location>
        <begin position="380"/>
        <end position="399"/>
    </location>
</feature>
<proteinExistence type="inferred from homology"/>
<feature type="domain" description="Mechanosensitive ion channel MscS" evidence="8">
    <location>
        <begin position="625"/>
        <end position="691"/>
    </location>
</feature>
<feature type="transmembrane region" description="Helical" evidence="7">
    <location>
        <begin position="494"/>
        <end position="514"/>
    </location>
</feature>
<evidence type="ECO:0000313" key="10">
    <source>
        <dbReference type="EMBL" id="EIM72838.1"/>
    </source>
</evidence>
<organism evidence="10 11">
    <name type="scientific">Nitritalea halalkaliphila LW7</name>
    <dbReference type="NCBI Taxonomy" id="1189621"/>
    <lineage>
        <taxon>Bacteria</taxon>
        <taxon>Pseudomonadati</taxon>
        <taxon>Bacteroidota</taxon>
        <taxon>Cytophagia</taxon>
        <taxon>Cytophagales</taxon>
        <taxon>Cyclobacteriaceae</taxon>
        <taxon>Nitritalea</taxon>
    </lineage>
</organism>
<dbReference type="PROSITE" id="PS01246">
    <property type="entry name" value="UPF0003"/>
    <property type="match status" value="1"/>
</dbReference>
<feature type="domain" description="Mechanosensitive ion channel MscS C-terminal" evidence="9">
    <location>
        <begin position="700"/>
        <end position="781"/>
    </location>
</feature>
<name>I5BTD6_9BACT</name>
<dbReference type="GO" id="GO:0008381">
    <property type="term" value="F:mechanosensitive monoatomic ion channel activity"/>
    <property type="evidence" value="ECO:0007669"/>
    <property type="project" value="UniProtKB-ARBA"/>
</dbReference>
<evidence type="ECO:0000256" key="3">
    <source>
        <dbReference type="ARBA" id="ARBA00022475"/>
    </source>
</evidence>
<feature type="transmembrane region" description="Helical" evidence="7">
    <location>
        <begin position="411"/>
        <end position="431"/>
    </location>
</feature>
<dbReference type="InterPro" id="IPR011066">
    <property type="entry name" value="MscS_channel_C_sf"/>
</dbReference>
<keyword evidence="11" id="KW-1185">Reference proteome</keyword>
<feature type="transmembrane region" description="Helical" evidence="7">
    <location>
        <begin position="260"/>
        <end position="278"/>
    </location>
</feature>
<feature type="transmembrane region" description="Helical" evidence="7">
    <location>
        <begin position="325"/>
        <end position="343"/>
    </location>
</feature>
<evidence type="ECO:0000259" key="8">
    <source>
        <dbReference type="Pfam" id="PF00924"/>
    </source>
</evidence>
<feature type="transmembrane region" description="Helical" evidence="7">
    <location>
        <begin position="534"/>
        <end position="562"/>
    </location>
</feature>
<keyword evidence="5 7" id="KW-1133">Transmembrane helix</keyword>
<feature type="transmembrane region" description="Helical" evidence="7">
    <location>
        <begin position="299"/>
        <end position="319"/>
    </location>
</feature>
<dbReference type="Pfam" id="PF00924">
    <property type="entry name" value="MS_channel_2nd"/>
    <property type="match status" value="1"/>
</dbReference>
<comment type="similarity">
    <text evidence="2">Belongs to the MscS (TC 1.A.23) family.</text>
</comment>
<dbReference type="Gene3D" id="2.30.30.60">
    <property type="match status" value="1"/>
</dbReference>
<evidence type="ECO:0000256" key="2">
    <source>
        <dbReference type="ARBA" id="ARBA00008017"/>
    </source>
</evidence>
<keyword evidence="4 7" id="KW-0812">Transmembrane</keyword>
<evidence type="ECO:0000256" key="6">
    <source>
        <dbReference type="ARBA" id="ARBA00023136"/>
    </source>
</evidence>
<dbReference type="GO" id="GO:0005886">
    <property type="term" value="C:plasma membrane"/>
    <property type="evidence" value="ECO:0007669"/>
    <property type="project" value="UniProtKB-SubCell"/>
</dbReference>
<feature type="transmembrane region" description="Helical" evidence="7">
    <location>
        <begin position="583"/>
        <end position="603"/>
    </location>
</feature>